<accession>A0A4Y2UDG1</accession>
<dbReference type="EMBL" id="BGPR01035283">
    <property type="protein sequence ID" value="GBO10041.1"/>
    <property type="molecule type" value="Genomic_DNA"/>
</dbReference>
<dbReference type="OrthoDB" id="6617942at2759"/>
<gene>
    <name evidence="1" type="ORF">AVEN_49554_1</name>
</gene>
<protein>
    <submittedName>
        <fullName evidence="1">Uncharacterized protein</fullName>
    </submittedName>
</protein>
<dbReference type="AlphaFoldDB" id="A0A4Y2UDG1"/>
<evidence type="ECO:0000313" key="2">
    <source>
        <dbReference type="Proteomes" id="UP000499080"/>
    </source>
</evidence>
<evidence type="ECO:0000313" key="1">
    <source>
        <dbReference type="EMBL" id="GBO10041.1"/>
    </source>
</evidence>
<dbReference type="PANTHER" id="PTHR47326:SF1">
    <property type="entry name" value="HTH PSQ-TYPE DOMAIN-CONTAINING PROTEIN"/>
    <property type="match status" value="1"/>
</dbReference>
<name>A0A4Y2UDG1_ARAVE</name>
<sequence length="553" mass="62184">MTLSLKDRALIVKLFCKNGDCAAITLKKFRTLKGLRSGSGPMTVYSLKKMIDKFEKSGSSDVKCDRGRKTIASTSVEDVATALQEALDTCSARGIFRTLDMPVKMVPKILRNILQSYSFKITHVQELVPADLTEREILPLQFLARMEVDSAWSWNILCTDEAHFHLQGSVNTQNCRIWARGNPFQMQPLPLHSQKVTGWCGIMAAFIVGPFFFEEIGPLGQGGPKNTFFRNRYSNSAERVLSGFHKHGVKYYFDWIISSAPTSPLEFGNLGKNCNFYSVKRLRNIADNADREAHNLYLNHTQATPNAEYVDYEDEETDCSSDISEVILNLNTYKPSASNRLISLTDPKYKQLTPFVAKSSQMRLGLPSTLVVGDRCGVSDRAVAAITSSVLHDVGLITSNNSDLVVDENKLRREKAKVRKDLKFQALSEVQALTLKGLYFDGCKDSTLIEERVDTKRYTRKAKKERLCLIEELASRYITHLSPTFGTAKQISATIIGYFEGITRYLSQLLAIGCDGTSVNTGWKFGVIRRLELKLCKPLQWVICLPHFNEHLL</sequence>
<dbReference type="Proteomes" id="UP000499080">
    <property type="component" value="Unassembled WGS sequence"/>
</dbReference>
<dbReference type="PANTHER" id="PTHR47326">
    <property type="entry name" value="TRANSPOSABLE ELEMENT TC3 TRANSPOSASE-LIKE PROTEIN"/>
    <property type="match status" value="1"/>
</dbReference>
<keyword evidence="2" id="KW-1185">Reference proteome</keyword>
<organism evidence="1 2">
    <name type="scientific">Araneus ventricosus</name>
    <name type="common">Orbweaver spider</name>
    <name type="synonym">Epeira ventricosa</name>
    <dbReference type="NCBI Taxonomy" id="182803"/>
    <lineage>
        <taxon>Eukaryota</taxon>
        <taxon>Metazoa</taxon>
        <taxon>Ecdysozoa</taxon>
        <taxon>Arthropoda</taxon>
        <taxon>Chelicerata</taxon>
        <taxon>Arachnida</taxon>
        <taxon>Araneae</taxon>
        <taxon>Araneomorphae</taxon>
        <taxon>Entelegynae</taxon>
        <taxon>Araneoidea</taxon>
        <taxon>Araneidae</taxon>
        <taxon>Araneus</taxon>
    </lineage>
</organism>
<comment type="caution">
    <text evidence="1">The sequence shown here is derived from an EMBL/GenBank/DDBJ whole genome shotgun (WGS) entry which is preliminary data.</text>
</comment>
<proteinExistence type="predicted"/>
<reference evidence="1 2" key="1">
    <citation type="journal article" date="2019" name="Sci. Rep.">
        <title>Orb-weaving spider Araneus ventricosus genome elucidates the spidroin gene catalogue.</title>
        <authorList>
            <person name="Kono N."/>
            <person name="Nakamura H."/>
            <person name="Ohtoshi R."/>
            <person name="Moran D.A.P."/>
            <person name="Shinohara A."/>
            <person name="Yoshida Y."/>
            <person name="Fujiwara M."/>
            <person name="Mori M."/>
            <person name="Tomita M."/>
            <person name="Arakawa K."/>
        </authorList>
    </citation>
    <scope>NUCLEOTIDE SEQUENCE [LARGE SCALE GENOMIC DNA]</scope>
</reference>